<dbReference type="GO" id="GO:0016020">
    <property type="term" value="C:membrane"/>
    <property type="evidence" value="ECO:0007669"/>
    <property type="project" value="InterPro"/>
</dbReference>
<keyword evidence="7" id="KW-0067">ATP-binding</keyword>
<dbReference type="EC" id="2.7.13.3" evidence="2"/>
<proteinExistence type="predicted"/>
<gene>
    <name evidence="12" type="ORF">HNR02_000629</name>
</gene>
<keyword evidence="4" id="KW-0808">Transferase</keyword>
<evidence type="ECO:0000256" key="2">
    <source>
        <dbReference type="ARBA" id="ARBA00012438"/>
    </source>
</evidence>
<keyword evidence="5" id="KW-0547">Nucleotide-binding</keyword>
<keyword evidence="10" id="KW-0812">Transmembrane</keyword>
<accession>A0A853AXK2</accession>
<feature type="transmembrane region" description="Helical" evidence="10">
    <location>
        <begin position="100"/>
        <end position="119"/>
    </location>
</feature>
<evidence type="ECO:0000313" key="13">
    <source>
        <dbReference type="Proteomes" id="UP000549616"/>
    </source>
</evidence>
<dbReference type="InterPro" id="IPR036890">
    <property type="entry name" value="HATPase_C_sf"/>
</dbReference>
<dbReference type="CDD" id="cd16917">
    <property type="entry name" value="HATPase_UhpB-NarQ-NarX-like"/>
    <property type="match status" value="1"/>
</dbReference>
<dbReference type="Gene3D" id="3.30.565.10">
    <property type="entry name" value="Histidine kinase-like ATPase, C-terminal domain"/>
    <property type="match status" value="1"/>
</dbReference>
<dbReference type="PANTHER" id="PTHR24421">
    <property type="entry name" value="NITRATE/NITRITE SENSOR PROTEIN NARX-RELATED"/>
    <property type="match status" value="1"/>
</dbReference>
<dbReference type="PANTHER" id="PTHR24421:SF10">
    <property type="entry name" value="NITRATE_NITRITE SENSOR PROTEIN NARQ"/>
    <property type="match status" value="1"/>
</dbReference>
<evidence type="ECO:0000256" key="4">
    <source>
        <dbReference type="ARBA" id="ARBA00022679"/>
    </source>
</evidence>
<evidence type="ECO:0000259" key="11">
    <source>
        <dbReference type="Pfam" id="PF07730"/>
    </source>
</evidence>
<dbReference type="RefSeq" id="WP_179771721.1">
    <property type="nucleotide sequence ID" value="NZ_JACCFK010000001.1"/>
</dbReference>
<dbReference type="AlphaFoldDB" id="A0A853AXK2"/>
<feature type="transmembrane region" description="Helical" evidence="10">
    <location>
        <begin position="441"/>
        <end position="465"/>
    </location>
</feature>
<dbReference type="InterPro" id="IPR011712">
    <property type="entry name" value="Sig_transdc_His_kin_sub3_dim/P"/>
</dbReference>
<dbReference type="SUPFAM" id="SSF55874">
    <property type="entry name" value="ATPase domain of HSP90 chaperone/DNA topoisomerase II/histidine kinase"/>
    <property type="match status" value="1"/>
</dbReference>
<dbReference type="EMBL" id="JACCFK010000001">
    <property type="protein sequence ID" value="NYI87306.1"/>
    <property type="molecule type" value="Genomic_DNA"/>
</dbReference>
<keyword evidence="10" id="KW-0472">Membrane</keyword>
<comment type="catalytic activity">
    <reaction evidence="1">
        <text>ATP + protein L-histidine = ADP + protein N-phospho-L-histidine.</text>
        <dbReference type="EC" id="2.7.13.3"/>
    </reaction>
</comment>
<dbReference type="Proteomes" id="UP000549616">
    <property type="component" value="Unassembled WGS sequence"/>
</dbReference>
<keyword evidence="6 12" id="KW-0418">Kinase</keyword>
<organism evidence="12 13">
    <name type="scientific">Amycolatopsis endophytica</name>
    <dbReference type="NCBI Taxonomy" id="860233"/>
    <lineage>
        <taxon>Bacteria</taxon>
        <taxon>Bacillati</taxon>
        <taxon>Actinomycetota</taxon>
        <taxon>Actinomycetes</taxon>
        <taxon>Pseudonocardiales</taxon>
        <taxon>Pseudonocardiaceae</taxon>
        <taxon>Amycolatopsis</taxon>
    </lineage>
</organism>
<evidence type="ECO:0000313" key="12">
    <source>
        <dbReference type="EMBL" id="NYI87306.1"/>
    </source>
</evidence>
<dbReference type="GO" id="GO:0046983">
    <property type="term" value="F:protein dimerization activity"/>
    <property type="evidence" value="ECO:0007669"/>
    <property type="project" value="InterPro"/>
</dbReference>
<feature type="domain" description="Signal transduction histidine kinase subgroup 3 dimerisation and phosphoacceptor" evidence="11">
    <location>
        <begin position="178"/>
        <end position="235"/>
    </location>
</feature>
<comment type="caution">
    <text evidence="12">The sequence shown here is derived from an EMBL/GenBank/DDBJ whole genome shotgun (WGS) entry which is preliminary data.</text>
</comment>
<keyword evidence="10" id="KW-1133">Transmembrane helix</keyword>
<dbReference type="Gene3D" id="1.20.5.1930">
    <property type="match status" value="1"/>
</dbReference>
<evidence type="ECO:0000256" key="3">
    <source>
        <dbReference type="ARBA" id="ARBA00022553"/>
    </source>
</evidence>
<evidence type="ECO:0000256" key="8">
    <source>
        <dbReference type="ARBA" id="ARBA00023012"/>
    </source>
</evidence>
<feature type="transmembrane region" description="Helical" evidence="10">
    <location>
        <begin position="125"/>
        <end position="142"/>
    </location>
</feature>
<evidence type="ECO:0000256" key="1">
    <source>
        <dbReference type="ARBA" id="ARBA00000085"/>
    </source>
</evidence>
<protein>
    <recommendedName>
        <fullName evidence="2">histidine kinase</fullName>
        <ecNumber evidence="2">2.7.13.3</ecNumber>
    </recommendedName>
</protein>
<feature type="compositionally biased region" description="Low complexity" evidence="9">
    <location>
        <begin position="303"/>
        <end position="314"/>
    </location>
</feature>
<name>A0A853AXK2_9PSEU</name>
<keyword evidence="8" id="KW-0902">Two-component regulatory system</keyword>
<evidence type="ECO:0000256" key="5">
    <source>
        <dbReference type="ARBA" id="ARBA00022741"/>
    </source>
</evidence>
<evidence type="ECO:0000256" key="10">
    <source>
        <dbReference type="SAM" id="Phobius"/>
    </source>
</evidence>
<reference evidence="12 13" key="1">
    <citation type="submission" date="2020-07" db="EMBL/GenBank/DDBJ databases">
        <title>Sequencing the genomes of 1000 actinobacteria strains.</title>
        <authorList>
            <person name="Klenk H.-P."/>
        </authorList>
    </citation>
    <scope>NUCLEOTIDE SEQUENCE [LARGE SCALE GENOMIC DNA]</scope>
    <source>
        <strain evidence="12 13">DSM 104006</strain>
    </source>
</reference>
<evidence type="ECO:0000256" key="6">
    <source>
        <dbReference type="ARBA" id="ARBA00022777"/>
    </source>
</evidence>
<sequence>MGRVWGRALEVLAGAPVVALLLYESRHNAQPWEQIGGVVAIVVAVGVARRSPWLSLTAAVASSTAMLFNFGGRVPAWPVLLMVPFAYLAGRRMESVRPALVTFLSVAGFAVPMSLAIGRHAMADWGAMAGVLLFAGVLPWQLGRYMRTREDLVRSGWQRAEELELRQRIVAEEARLRERARIASDMHDSLGHELSLIALRAAALEMSGSAEAKALRENAAAATERLREIIGVLREDAAVPVEPVQGGVAGLVERARASGVDIAFDEEPSAPGERASSSTAVLSPASARVFAGSHPSPDGRGASGAVVVPPGSVPEDPAPPMVERAAYRVIQEALTNVTKHAPGARVTVRIARAPDETVVQVCNGPPPAGPLPGTVSGRRGLAGLGERVRLLGGTLHAGPRDGGFEVVARLPHAAGPAPVDTTESESARQHGQARRKVRRRLVAALVVPPSIMAGLLGVVGTVNLYQWQTSVLEPADYERLRVGQPRAEVAAVLPERQRDPHVQAPEPPGVTCEYYGTGRSILQLRFDAYRLCFAGDRLVHKELLTDVREAT</sequence>
<feature type="transmembrane region" description="Helical" evidence="10">
    <location>
        <begin position="65"/>
        <end position="88"/>
    </location>
</feature>
<dbReference type="GO" id="GO:0005524">
    <property type="term" value="F:ATP binding"/>
    <property type="evidence" value="ECO:0007669"/>
    <property type="project" value="UniProtKB-KW"/>
</dbReference>
<dbReference type="GO" id="GO:0000155">
    <property type="term" value="F:phosphorelay sensor kinase activity"/>
    <property type="evidence" value="ECO:0007669"/>
    <property type="project" value="InterPro"/>
</dbReference>
<evidence type="ECO:0000256" key="7">
    <source>
        <dbReference type="ARBA" id="ARBA00022840"/>
    </source>
</evidence>
<feature type="region of interest" description="Disordered" evidence="9">
    <location>
        <begin position="289"/>
        <end position="314"/>
    </location>
</feature>
<feature type="transmembrane region" description="Helical" evidence="10">
    <location>
        <begin position="35"/>
        <end position="53"/>
    </location>
</feature>
<keyword evidence="3" id="KW-0597">Phosphoprotein</keyword>
<evidence type="ECO:0000256" key="9">
    <source>
        <dbReference type="SAM" id="MobiDB-lite"/>
    </source>
</evidence>
<feature type="region of interest" description="Disordered" evidence="9">
    <location>
        <begin position="415"/>
        <end position="434"/>
    </location>
</feature>
<feature type="transmembrane region" description="Helical" evidence="10">
    <location>
        <begin position="6"/>
        <end position="23"/>
    </location>
</feature>
<keyword evidence="13" id="KW-1185">Reference proteome</keyword>
<dbReference type="InterPro" id="IPR050482">
    <property type="entry name" value="Sensor_HK_TwoCompSys"/>
</dbReference>
<dbReference type="Pfam" id="PF07730">
    <property type="entry name" value="HisKA_3"/>
    <property type="match status" value="1"/>
</dbReference>